<proteinExistence type="predicted"/>
<dbReference type="OrthoDB" id="10258141at2759"/>
<accession>A0A139H5E6</accession>
<feature type="region of interest" description="Disordered" evidence="1">
    <location>
        <begin position="1"/>
        <end position="23"/>
    </location>
</feature>
<dbReference type="EMBL" id="LFZO01000773">
    <property type="protein sequence ID" value="KXS97700.1"/>
    <property type="molecule type" value="Genomic_DNA"/>
</dbReference>
<protein>
    <submittedName>
        <fullName evidence="2">Uncharacterized protein</fullName>
    </submittedName>
</protein>
<evidence type="ECO:0000313" key="2">
    <source>
        <dbReference type="EMBL" id="KXS97700.1"/>
    </source>
</evidence>
<keyword evidence="3" id="KW-1185">Reference proteome</keyword>
<name>A0A139H5E6_9PEZI</name>
<comment type="caution">
    <text evidence="2">The sequence shown here is derived from an EMBL/GenBank/DDBJ whole genome shotgun (WGS) entry which is preliminary data.</text>
</comment>
<feature type="compositionally biased region" description="Basic and acidic residues" evidence="1">
    <location>
        <begin position="67"/>
        <end position="78"/>
    </location>
</feature>
<feature type="compositionally biased region" description="Low complexity" evidence="1">
    <location>
        <begin position="44"/>
        <end position="53"/>
    </location>
</feature>
<feature type="compositionally biased region" description="Low complexity" evidence="1">
    <location>
        <begin position="79"/>
        <end position="94"/>
    </location>
</feature>
<gene>
    <name evidence="2" type="ORF">AC579_4479</name>
</gene>
<reference evidence="2 3" key="1">
    <citation type="submission" date="2015-07" db="EMBL/GenBank/DDBJ databases">
        <title>Comparative genomics of the Sigatoka disease complex on banana suggests a link between parallel evolutionary changes in Pseudocercospora fijiensis and Pseudocercospora eumusae and increased virulence on the banana host.</title>
        <authorList>
            <person name="Chang T.-C."/>
            <person name="Salvucci A."/>
            <person name="Crous P.W."/>
            <person name="Stergiopoulos I."/>
        </authorList>
    </citation>
    <scope>NUCLEOTIDE SEQUENCE [LARGE SCALE GENOMIC DNA]</scope>
    <source>
        <strain evidence="2 3">CBS 116634</strain>
    </source>
</reference>
<dbReference type="AlphaFoldDB" id="A0A139H5E6"/>
<evidence type="ECO:0000256" key="1">
    <source>
        <dbReference type="SAM" id="MobiDB-lite"/>
    </source>
</evidence>
<organism evidence="2 3">
    <name type="scientific">Pseudocercospora musae</name>
    <dbReference type="NCBI Taxonomy" id="113226"/>
    <lineage>
        <taxon>Eukaryota</taxon>
        <taxon>Fungi</taxon>
        <taxon>Dikarya</taxon>
        <taxon>Ascomycota</taxon>
        <taxon>Pezizomycotina</taxon>
        <taxon>Dothideomycetes</taxon>
        <taxon>Dothideomycetidae</taxon>
        <taxon>Mycosphaerellales</taxon>
        <taxon>Mycosphaerellaceae</taxon>
        <taxon>Pseudocercospora</taxon>
    </lineage>
</organism>
<feature type="region of interest" description="Disordered" evidence="1">
    <location>
        <begin position="44"/>
        <end position="113"/>
    </location>
</feature>
<sequence>MLAAQYQAQAPLKSSSRSSRRKSARLYSATIAEAGWSEMTIGGSSVVVPSSESDSYDAEEDIPVAHSFDENKPHHHDTQPLSSTALLPPLSETSAHQAVVPPAKKLQQPGISQATARPAYICESQPV</sequence>
<evidence type="ECO:0000313" key="3">
    <source>
        <dbReference type="Proteomes" id="UP000073492"/>
    </source>
</evidence>
<dbReference type="Proteomes" id="UP000073492">
    <property type="component" value="Unassembled WGS sequence"/>
</dbReference>